<reference evidence="2" key="1">
    <citation type="submission" date="2011-10" db="EMBL/GenBank/DDBJ databases">
        <title>The Genome Sequence of Oxalobacter formigenes HOxBLS.</title>
        <authorList>
            <consortium name="The Broad Institute Genome Sequencing Platform"/>
            <person name="Earl A."/>
            <person name="Ward D."/>
            <person name="Feldgarden M."/>
            <person name="Gevers D."/>
            <person name="Allison M.J."/>
            <person name="Humphrey S."/>
            <person name="Young S.K."/>
            <person name="Zeng Q."/>
            <person name="Gargeya S."/>
            <person name="Fitzgerald M."/>
            <person name="Haas B."/>
            <person name="Abouelleil A."/>
            <person name="Alvarado L."/>
            <person name="Arachchi H.M."/>
            <person name="Berlin A."/>
            <person name="Brown A."/>
            <person name="Chapman S.B."/>
            <person name="Chen Z."/>
            <person name="Dunbar C."/>
            <person name="Freedman E."/>
            <person name="Gearin G."/>
            <person name="Goldberg J."/>
            <person name="Griggs A."/>
            <person name="Gujja S."/>
            <person name="Heiman D."/>
            <person name="Howarth C."/>
            <person name="Larson L."/>
            <person name="Lui A."/>
            <person name="MacDonald P.J.P."/>
            <person name="Montmayeur A."/>
            <person name="Murphy C."/>
            <person name="Neiman D."/>
            <person name="Pearson M."/>
            <person name="Priest M."/>
            <person name="Roberts A."/>
            <person name="Saif S."/>
            <person name="Shea T."/>
            <person name="Shenoy N."/>
            <person name="Sisk P."/>
            <person name="Stolte C."/>
            <person name="Sykes S."/>
            <person name="Wortman J."/>
            <person name="Nusbaum C."/>
            <person name="Birren B."/>
        </authorList>
    </citation>
    <scope>NUCLEOTIDE SEQUENCE [LARGE SCALE GENOMIC DNA]</scope>
    <source>
        <strain evidence="2">HOxBLS</strain>
    </source>
</reference>
<organism evidence="2 3">
    <name type="scientific">Oxalobacter paraformigenes</name>
    <dbReference type="NCBI Taxonomy" id="556268"/>
    <lineage>
        <taxon>Bacteria</taxon>
        <taxon>Pseudomonadati</taxon>
        <taxon>Pseudomonadota</taxon>
        <taxon>Betaproteobacteria</taxon>
        <taxon>Burkholderiales</taxon>
        <taxon>Oxalobacteraceae</taxon>
        <taxon>Oxalobacter</taxon>
    </lineage>
</organism>
<comment type="caution">
    <text evidence="2">The sequence shown here is derived from an EMBL/GenBank/DDBJ whole genome shotgun (WGS) entry which is preliminary data.</text>
</comment>
<protein>
    <submittedName>
        <fullName evidence="2">Uncharacterized protein</fullName>
    </submittedName>
</protein>
<evidence type="ECO:0000313" key="2">
    <source>
        <dbReference type="EMBL" id="EQM95191.1"/>
    </source>
</evidence>
<keyword evidence="3" id="KW-1185">Reference proteome</keyword>
<feature type="region of interest" description="Disordered" evidence="1">
    <location>
        <begin position="77"/>
        <end position="97"/>
    </location>
</feature>
<sequence length="97" mass="10595">MVRGQIVPDCTIASEHGMKSGQKRALALPEKDRFTRRPAASAKRHRYCKATNRSAKSLKTATLFPGGKRNKASFLASPIHAPDAKTETDAGKRKGDF</sequence>
<dbReference type="EMBL" id="ACDP02000023">
    <property type="protein sequence ID" value="EQM95191.1"/>
    <property type="molecule type" value="Genomic_DNA"/>
</dbReference>
<dbReference type="Proteomes" id="UP000003973">
    <property type="component" value="Unassembled WGS sequence"/>
</dbReference>
<name>T5LE96_9BURK</name>
<feature type="compositionally biased region" description="Basic and acidic residues" evidence="1">
    <location>
        <begin position="82"/>
        <end position="97"/>
    </location>
</feature>
<accession>T5LE96</accession>
<evidence type="ECO:0000313" key="3">
    <source>
        <dbReference type="Proteomes" id="UP000003973"/>
    </source>
</evidence>
<gene>
    <name evidence="2" type="ORF">OFAG_02287</name>
</gene>
<dbReference type="RefSeq" id="WP_020995157.1">
    <property type="nucleotide sequence ID" value="NZ_KI392031.1"/>
</dbReference>
<dbReference type="HOGENOM" id="CLU_2344007_0_0_4"/>
<evidence type="ECO:0000256" key="1">
    <source>
        <dbReference type="SAM" id="MobiDB-lite"/>
    </source>
</evidence>
<proteinExistence type="predicted"/>
<dbReference type="AlphaFoldDB" id="T5LE96"/>